<dbReference type="OrthoDB" id="2353542at2759"/>
<evidence type="ECO:0000313" key="1">
    <source>
        <dbReference type="EMBL" id="CAG8576080.1"/>
    </source>
</evidence>
<keyword evidence="2" id="KW-1185">Reference proteome</keyword>
<organism evidence="1 2">
    <name type="scientific">Racocetra fulgida</name>
    <dbReference type="NCBI Taxonomy" id="60492"/>
    <lineage>
        <taxon>Eukaryota</taxon>
        <taxon>Fungi</taxon>
        <taxon>Fungi incertae sedis</taxon>
        <taxon>Mucoromycota</taxon>
        <taxon>Glomeromycotina</taxon>
        <taxon>Glomeromycetes</taxon>
        <taxon>Diversisporales</taxon>
        <taxon>Gigasporaceae</taxon>
        <taxon>Racocetra</taxon>
    </lineage>
</organism>
<dbReference type="EMBL" id="CAJVPZ010006649">
    <property type="protein sequence ID" value="CAG8576080.1"/>
    <property type="molecule type" value="Genomic_DNA"/>
</dbReference>
<evidence type="ECO:0000313" key="2">
    <source>
        <dbReference type="Proteomes" id="UP000789396"/>
    </source>
</evidence>
<dbReference type="Proteomes" id="UP000789396">
    <property type="component" value="Unassembled WGS sequence"/>
</dbReference>
<proteinExistence type="predicted"/>
<gene>
    <name evidence="1" type="ORF">RFULGI_LOCUS5649</name>
</gene>
<comment type="caution">
    <text evidence="1">The sequence shown here is derived from an EMBL/GenBank/DDBJ whole genome shotgun (WGS) entry which is preliminary data.</text>
</comment>
<name>A0A9N9G217_9GLOM</name>
<sequence length="98" mass="11141">MFENWIESKISEGEVTEYKFEEFENFKCIGSGAFNYDPATLPLSIKNGLRENPIAGTNPKFCWQGKPDNRPSIQEVAMELKNLAQDAGLNNNFDVYET</sequence>
<dbReference type="AlphaFoldDB" id="A0A9N9G217"/>
<reference evidence="1" key="1">
    <citation type="submission" date="2021-06" db="EMBL/GenBank/DDBJ databases">
        <authorList>
            <person name="Kallberg Y."/>
            <person name="Tangrot J."/>
            <person name="Rosling A."/>
        </authorList>
    </citation>
    <scope>NUCLEOTIDE SEQUENCE</scope>
    <source>
        <strain evidence="1">IN212</strain>
    </source>
</reference>
<accession>A0A9N9G217</accession>
<protein>
    <submittedName>
        <fullName evidence="1">13550_t:CDS:1</fullName>
    </submittedName>
</protein>